<dbReference type="InterPro" id="IPR036860">
    <property type="entry name" value="SH2_dom_sf"/>
</dbReference>
<reference evidence="1 2" key="1">
    <citation type="submission" date="2020-08" db="EMBL/GenBank/DDBJ databases">
        <authorList>
            <person name="Koutsovoulos G."/>
            <person name="Danchin GJ E."/>
        </authorList>
    </citation>
    <scope>NUCLEOTIDE SEQUENCE [LARGE SCALE GENOMIC DNA]</scope>
</reference>
<dbReference type="EMBL" id="CAJEWN010000176">
    <property type="protein sequence ID" value="CAD2170928.1"/>
    <property type="molecule type" value="Genomic_DNA"/>
</dbReference>
<proteinExistence type="predicted"/>
<evidence type="ECO:0000313" key="2">
    <source>
        <dbReference type="Proteomes" id="UP000580250"/>
    </source>
</evidence>
<gene>
    <name evidence="1" type="ORF">MENT_LOCUS22359</name>
</gene>
<name>A0A6V7V919_MELEN</name>
<sequence length="112" mass="13269">MTKSKDLVNPKEKLTEFYAEPCIPSEAERQCKLHGMFRLYHRIVFVDEDQLAKFIVYRNLKGKYCHVRIVCCGKDLIKIDVEGEPKFRTLSQLITFYDIYAKFEDRYEPVPA</sequence>
<dbReference type="SUPFAM" id="SSF55550">
    <property type="entry name" value="SH2 domain"/>
    <property type="match status" value="1"/>
</dbReference>
<organism evidence="1 2">
    <name type="scientific">Meloidogyne enterolobii</name>
    <name type="common">Root-knot nematode worm</name>
    <name type="synonym">Meloidogyne mayaguensis</name>
    <dbReference type="NCBI Taxonomy" id="390850"/>
    <lineage>
        <taxon>Eukaryota</taxon>
        <taxon>Metazoa</taxon>
        <taxon>Ecdysozoa</taxon>
        <taxon>Nematoda</taxon>
        <taxon>Chromadorea</taxon>
        <taxon>Rhabditida</taxon>
        <taxon>Tylenchina</taxon>
        <taxon>Tylenchomorpha</taxon>
        <taxon>Tylenchoidea</taxon>
        <taxon>Meloidogynidae</taxon>
        <taxon>Meloidogyninae</taxon>
        <taxon>Meloidogyne</taxon>
    </lineage>
</organism>
<evidence type="ECO:0000313" key="1">
    <source>
        <dbReference type="EMBL" id="CAD2170928.1"/>
    </source>
</evidence>
<dbReference type="Proteomes" id="UP000580250">
    <property type="component" value="Unassembled WGS sequence"/>
</dbReference>
<protein>
    <submittedName>
        <fullName evidence="1">Uncharacterized protein</fullName>
    </submittedName>
</protein>
<comment type="caution">
    <text evidence="1">The sequence shown here is derived from an EMBL/GenBank/DDBJ whole genome shotgun (WGS) entry which is preliminary data.</text>
</comment>
<accession>A0A6V7V919</accession>
<dbReference type="AlphaFoldDB" id="A0A6V7V919"/>